<dbReference type="SUPFAM" id="SSF81442">
    <property type="entry name" value="Cytochrome c oxidase subunit I-like"/>
    <property type="match status" value="1"/>
</dbReference>
<dbReference type="GO" id="GO:0004129">
    <property type="term" value="F:cytochrome-c oxidase activity"/>
    <property type="evidence" value="ECO:0007669"/>
    <property type="project" value="UniProtKB-EC"/>
</dbReference>
<dbReference type="GO" id="GO:0015990">
    <property type="term" value="P:electron transport coupled proton transport"/>
    <property type="evidence" value="ECO:0007669"/>
    <property type="project" value="TreeGrafter"/>
</dbReference>
<comment type="catalytic activity">
    <reaction evidence="24">
        <text>4 Fe(II)-[cytochrome c] + O2 + 8 H(+)(in) = 4 Fe(III)-[cytochrome c] + 2 H2O + 4 H(+)(out)</text>
        <dbReference type="Rhea" id="RHEA:11436"/>
        <dbReference type="Rhea" id="RHEA-COMP:10350"/>
        <dbReference type="Rhea" id="RHEA-COMP:14399"/>
        <dbReference type="ChEBI" id="CHEBI:15377"/>
        <dbReference type="ChEBI" id="CHEBI:15378"/>
        <dbReference type="ChEBI" id="CHEBI:15379"/>
        <dbReference type="ChEBI" id="CHEBI:29033"/>
        <dbReference type="ChEBI" id="CHEBI:29034"/>
        <dbReference type="EC" id="7.1.1.9"/>
    </reaction>
    <physiologicalReaction direction="left-to-right" evidence="24">
        <dbReference type="Rhea" id="RHEA:11437"/>
    </physiologicalReaction>
</comment>
<evidence type="ECO:0000256" key="13">
    <source>
        <dbReference type="ARBA" id="ARBA00022792"/>
    </source>
</evidence>
<dbReference type="InterPro" id="IPR023616">
    <property type="entry name" value="Cyt_c_oxase-like_su1_dom"/>
</dbReference>
<dbReference type="GO" id="GO:0045277">
    <property type="term" value="C:respiratory chain complex IV"/>
    <property type="evidence" value="ECO:0007669"/>
    <property type="project" value="InterPro"/>
</dbReference>
<dbReference type="InterPro" id="IPR023615">
    <property type="entry name" value="Cyt_c_Oxase_su1_BS"/>
</dbReference>
<dbReference type="EMBL" id="JF681038">
    <property type="protein sequence ID" value="AEG23782.1"/>
    <property type="molecule type" value="Genomic_DNA"/>
</dbReference>
<evidence type="ECO:0000256" key="4">
    <source>
        <dbReference type="ARBA" id="ARBA00004673"/>
    </source>
</evidence>
<comment type="cofactor">
    <cofactor evidence="1">
        <name>Cu cation</name>
        <dbReference type="ChEBI" id="CHEBI:23378"/>
    </cofactor>
</comment>
<feature type="transmembrane region" description="Helical" evidence="26">
    <location>
        <begin position="246"/>
        <end position="264"/>
    </location>
</feature>
<keyword evidence="23 25" id="KW-0472">Membrane</keyword>
<dbReference type="CDD" id="cd01663">
    <property type="entry name" value="Cyt_c_Oxidase_I"/>
    <property type="match status" value="1"/>
</dbReference>
<dbReference type="GO" id="GO:0006123">
    <property type="term" value="P:mitochondrial electron transport, cytochrome c to oxygen"/>
    <property type="evidence" value="ECO:0007669"/>
    <property type="project" value="TreeGrafter"/>
</dbReference>
<keyword evidence="19 25" id="KW-0408">Iron</keyword>
<gene>
    <name evidence="28" type="primary">cox1</name>
</gene>
<evidence type="ECO:0000256" key="8">
    <source>
        <dbReference type="ARBA" id="ARBA00022448"/>
    </source>
</evidence>
<proteinExistence type="inferred from homology"/>
<evidence type="ECO:0000256" key="2">
    <source>
        <dbReference type="ARBA" id="ARBA00001971"/>
    </source>
</evidence>
<keyword evidence="18 26" id="KW-1133">Transmembrane helix</keyword>
<evidence type="ECO:0000256" key="5">
    <source>
        <dbReference type="ARBA" id="ARBA00009578"/>
    </source>
</evidence>
<feature type="transmembrane region" description="Helical" evidence="26">
    <location>
        <begin position="306"/>
        <end position="328"/>
    </location>
</feature>
<dbReference type="Gene3D" id="1.20.210.10">
    <property type="entry name" value="Cytochrome c oxidase-like, subunit I domain"/>
    <property type="match status" value="1"/>
</dbReference>
<keyword evidence="22 25" id="KW-0496">Mitochondrion</keyword>
<evidence type="ECO:0000256" key="26">
    <source>
        <dbReference type="SAM" id="Phobius"/>
    </source>
</evidence>
<comment type="function">
    <text evidence="25">Component of the cytochrome c oxidase, the last enzyme in the mitochondrial electron transport chain which drives oxidative phosphorylation. The respiratory chain contains 3 multisubunit complexes succinate dehydrogenase (complex II, CII), ubiquinol-cytochrome c oxidoreductase (cytochrome b-c1 complex, complex III, CIII) and cytochrome c oxidase (complex IV, CIV), that cooperate to transfer electrons derived from NADH and succinate to molecular oxygen, creating an electrochemical gradient over the inner membrane that drives transmembrane transport and the ATP synthase. Cytochrome c oxidase is the component of the respiratory chain that catalyzes the reduction of oxygen to water. Electrons originating from reduced cytochrome c in the intermembrane space (IMS) are transferred via the dinuclear copper A center (CU(A)) of subunit 2 and heme A of subunit 1 to the active site in subunit 1, a binuclear center (BNC) formed by heme A3 and copper B (CU(B)). The BNC reduces molecular oxygen to 2 water molecules using 4 electrons from cytochrome c in the IMS and 4 protons from the mitochondrial matrix.</text>
</comment>
<dbReference type="FunFam" id="1.20.210.10:FF:000001">
    <property type="entry name" value="Cytochrome c oxidase subunit 1"/>
    <property type="match status" value="1"/>
</dbReference>
<dbReference type="GO" id="GO:0005743">
    <property type="term" value="C:mitochondrial inner membrane"/>
    <property type="evidence" value="ECO:0007669"/>
    <property type="project" value="UniProtKB-SubCell"/>
</dbReference>
<feature type="domain" description="Cytochrome oxidase subunit I profile" evidence="27">
    <location>
        <begin position="9"/>
        <end position="514"/>
    </location>
</feature>
<feature type="transmembrane region" description="Helical" evidence="26">
    <location>
        <begin position="340"/>
        <end position="362"/>
    </location>
</feature>
<feature type="transmembrane region" description="Helical" evidence="26">
    <location>
        <begin position="151"/>
        <end position="174"/>
    </location>
</feature>
<comment type="similarity">
    <text evidence="5 25">Belongs to the heme-copper respiratory oxidase family.</text>
</comment>
<feature type="transmembrane region" description="Helical" evidence="26">
    <location>
        <begin position="415"/>
        <end position="436"/>
    </location>
</feature>
<comment type="pathway">
    <text evidence="4 25">Energy metabolism; oxidative phosphorylation.</text>
</comment>
<evidence type="ECO:0000256" key="25">
    <source>
        <dbReference type="RuleBase" id="RU000369"/>
    </source>
</evidence>
<evidence type="ECO:0000256" key="20">
    <source>
        <dbReference type="ARBA" id="ARBA00023008"/>
    </source>
</evidence>
<keyword evidence="8 25" id="KW-0813">Transport</keyword>
<evidence type="ECO:0000256" key="1">
    <source>
        <dbReference type="ARBA" id="ARBA00001935"/>
    </source>
</evidence>
<evidence type="ECO:0000256" key="9">
    <source>
        <dbReference type="ARBA" id="ARBA00022617"/>
    </source>
</evidence>
<evidence type="ECO:0000256" key="22">
    <source>
        <dbReference type="ARBA" id="ARBA00023128"/>
    </source>
</evidence>
<keyword evidence="20 25" id="KW-0186">Copper</keyword>
<keyword evidence="14" id="KW-0106">Calcium</keyword>
<accession>G9CLJ4</accession>
<feature type="transmembrane region" description="Helical" evidence="26">
    <location>
        <begin position="456"/>
        <end position="476"/>
    </location>
</feature>
<evidence type="ECO:0000256" key="21">
    <source>
        <dbReference type="ARBA" id="ARBA00023053"/>
    </source>
</evidence>
<keyword evidence="15" id="KW-0460">Magnesium</keyword>
<evidence type="ECO:0000259" key="27">
    <source>
        <dbReference type="PROSITE" id="PS50855"/>
    </source>
</evidence>
<evidence type="ECO:0000256" key="10">
    <source>
        <dbReference type="ARBA" id="ARBA00022660"/>
    </source>
</evidence>
<comment type="subcellular location">
    <subcellularLocation>
        <location evidence="3 25">Mitochondrion inner membrane</location>
        <topology evidence="3 25">Multi-pass membrane protein</topology>
    </subcellularLocation>
</comment>
<evidence type="ECO:0000256" key="12">
    <source>
        <dbReference type="ARBA" id="ARBA00022723"/>
    </source>
</evidence>
<dbReference type="InterPro" id="IPR000883">
    <property type="entry name" value="Cyt_C_Oxase_1"/>
</dbReference>
<dbReference type="UniPathway" id="UPA00705"/>
<evidence type="ECO:0000256" key="15">
    <source>
        <dbReference type="ARBA" id="ARBA00022842"/>
    </source>
</evidence>
<evidence type="ECO:0000256" key="17">
    <source>
        <dbReference type="ARBA" id="ARBA00022982"/>
    </source>
</evidence>
<dbReference type="InterPro" id="IPR033944">
    <property type="entry name" value="Cyt_c_oxase_su1_dom"/>
</dbReference>
<evidence type="ECO:0000256" key="23">
    <source>
        <dbReference type="ARBA" id="ARBA00023136"/>
    </source>
</evidence>
<organism evidence="28">
    <name type="scientific">Steno bredanensis</name>
    <name type="common">Rough-toothed dolphin</name>
    <name type="synonym">Delphinus bredanensis</name>
    <dbReference type="NCBI Taxonomy" id="46167"/>
    <lineage>
        <taxon>Eukaryota</taxon>
        <taxon>Metazoa</taxon>
        <taxon>Chordata</taxon>
        <taxon>Craniata</taxon>
        <taxon>Vertebrata</taxon>
        <taxon>Euteleostomi</taxon>
        <taxon>Mammalia</taxon>
        <taxon>Eutheria</taxon>
        <taxon>Laurasiatheria</taxon>
        <taxon>Artiodactyla</taxon>
        <taxon>Whippomorpha</taxon>
        <taxon>Cetacea</taxon>
        <taxon>Odontoceti</taxon>
        <taxon>Delphinidae</taxon>
        <taxon>Steno</taxon>
    </lineage>
</organism>
<keyword evidence="21" id="KW-0915">Sodium</keyword>
<feature type="transmembrane region" description="Helical" evidence="26">
    <location>
        <begin position="107"/>
        <end position="131"/>
    </location>
</feature>
<dbReference type="PROSITE" id="PS00077">
    <property type="entry name" value="COX1_CUB"/>
    <property type="match status" value="1"/>
</dbReference>
<name>G9CLJ4_STEBR</name>
<keyword evidence="17 25" id="KW-0249">Electron transport</keyword>
<dbReference type="GO" id="GO:0046872">
    <property type="term" value="F:metal ion binding"/>
    <property type="evidence" value="ECO:0007669"/>
    <property type="project" value="UniProtKB-KW"/>
</dbReference>
<evidence type="ECO:0000256" key="6">
    <source>
        <dbReference type="ARBA" id="ARBA00012949"/>
    </source>
</evidence>
<comment type="cofactor">
    <cofactor evidence="2">
        <name>heme</name>
        <dbReference type="ChEBI" id="CHEBI:30413"/>
    </cofactor>
</comment>
<feature type="transmembrane region" description="Helical" evidence="26">
    <location>
        <begin position="186"/>
        <end position="213"/>
    </location>
</feature>
<evidence type="ECO:0000256" key="24">
    <source>
        <dbReference type="ARBA" id="ARBA00049512"/>
    </source>
</evidence>
<keyword evidence="13 25" id="KW-0999">Mitochondrion inner membrane</keyword>
<feature type="transmembrane region" description="Helical" evidence="26">
    <location>
        <begin position="21"/>
        <end position="40"/>
    </location>
</feature>
<dbReference type="PANTHER" id="PTHR10422:SF18">
    <property type="entry name" value="CYTOCHROME C OXIDASE SUBUNIT 1"/>
    <property type="match status" value="1"/>
</dbReference>
<feature type="transmembrane region" description="Helical" evidence="26">
    <location>
        <begin position="382"/>
        <end position="403"/>
    </location>
</feature>
<dbReference type="InterPro" id="IPR036927">
    <property type="entry name" value="Cyt_c_oxase-like_su1_sf"/>
</dbReference>
<sequence>MLPMFMNRWLFSTNHKDIGTLYLLFGAWAGMVGTGLSLLIRAELGQPGTLIGDDQLYNVLVTAHAFVMIFFMVMPIMIGGFGNWLVPLMIGAPDMAFPRLNNMSFWLLPPSFLLLMASSMVEAGAGTGWTVYPPLAGNLAHAGASVDLTIFSLHLAGVSSILGAINFITTIINMKPPAMTQYQTPLFVWSVLVTAVLLLLSLPVLAAGITMLLTDRNLNTTFFDPAGGGDPILYQHLFWFFGHPEVYILILPGFGMISHIVTYYSGKKEPFGYMGMVWAMVSIGFLGFIVWAHHMFTVGMDVDTRAYFTSATMIIAIPTGVKVFSWLATLHGGNIKWSPALMWALGFIFLFTVGGLTGIILANSSLDIILHDTYYVVAHFHYVLSMGAVFAIMGGFVHWFPLFSGYTLNPTWTKIQFVIMFVGVNMTFFPQHFLGLSGMPRRYSDYPDAYTTWNTISSMGSFISLTAVMLMIFIIWEAFASKREVLAVDLTSTNLEWLNGCPPPYHTFEEPVYVNLKYS</sequence>
<dbReference type="AlphaFoldDB" id="G9CLJ4"/>
<dbReference type="EC" id="7.1.1.9" evidence="6 25"/>
<keyword evidence="16" id="KW-1278">Translocase</keyword>
<evidence type="ECO:0000256" key="14">
    <source>
        <dbReference type="ARBA" id="ARBA00022837"/>
    </source>
</evidence>
<evidence type="ECO:0000256" key="18">
    <source>
        <dbReference type="ARBA" id="ARBA00022989"/>
    </source>
</evidence>
<dbReference type="PROSITE" id="PS50855">
    <property type="entry name" value="COX1"/>
    <property type="match status" value="1"/>
</dbReference>
<dbReference type="GO" id="GO:0020037">
    <property type="term" value="F:heme binding"/>
    <property type="evidence" value="ECO:0007669"/>
    <property type="project" value="InterPro"/>
</dbReference>
<protein>
    <recommendedName>
        <fullName evidence="7 25">Cytochrome c oxidase subunit 1</fullName>
        <ecNumber evidence="6 25">7.1.1.9</ecNumber>
    </recommendedName>
</protein>
<reference evidence="28" key="1">
    <citation type="journal article" date="2011" name="PLoS ONE">
        <title>Phylogenetic status and timescale for the diversification of steno and sotalia dolphins.</title>
        <authorList>
            <person name="Cunha H.A."/>
            <person name="Moraes L.C."/>
            <person name="Medeiros B.V."/>
            <person name="Lailson-Brito J.Jr."/>
            <person name="da Silva V.M."/>
            <person name="Sole-Cava A.M."/>
            <person name="Schrago C.G."/>
        </authorList>
    </citation>
    <scope>NUCLEOTIDE SEQUENCE</scope>
</reference>
<dbReference type="Pfam" id="PF00115">
    <property type="entry name" value="COX1"/>
    <property type="match status" value="1"/>
</dbReference>
<feature type="transmembrane region" description="Helical" evidence="26">
    <location>
        <begin position="60"/>
        <end position="86"/>
    </location>
</feature>
<evidence type="ECO:0000256" key="3">
    <source>
        <dbReference type="ARBA" id="ARBA00004448"/>
    </source>
</evidence>
<keyword evidence="9 25" id="KW-0349">Heme</keyword>
<evidence type="ECO:0000313" key="28">
    <source>
        <dbReference type="EMBL" id="AEG23782.1"/>
    </source>
</evidence>
<dbReference type="PRINTS" id="PR01165">
    <property type="entry name" value="CYCOXIDASEI"/>
</dbReference>
<keyword evidence="12 25" id="KW-0479">Metal-binding</keyword>
<evidence type="ECO:0000256" key="19">
    <source>
        <dbReference type="ARBA" id="ARBA00023004"/>
    </source>
</evidence>
<keyword evidence="10 25" id="KW-0679">Respiratory chain</keyword>
<keyword evidence="11 25" id="KW-0812">Transmembrane</keyword>
<feature type="transmembrane region" description="Helical" evidence="26">
    <location>
        <begin position="271"/>
        <end position="294"/>
    </location>
</feature>
<dbReference type="PANTHER" id="PTHR10422">
    <property type="entry name" value="CYTOCHROME C OXIDASE SUBUNIT 1"/>
    <property type="match status" value="1"/>
</dbReference>
<evidence type="ECO:0000256" key="16">
    <source>
        <dbReference type="ARBA" id="ARBA00022967"/>
    </source>
</evidence>
<evidence type="ECO:0000256" key="7">
    <source>
        <dbReference type="ARBA" id="ARBA00015947"/>
    </source>
</evidence>
<geneLocation type="mitochondrion" evidence="28"/>
<evidence type="ECO:0000256" key="11">
    <source>
        <dbReference type="ARBA" id="ARBA00022692"/>
    </source>
</evidence>